<evidence type="ECO:0000256" key="6">
    <source>
        <dbReference type="ARBA" id="ARBA00022723"/>
    </source>
</evidence>
<protein>
    <recommendedName>
        <fullName evidence="4 14">Phosphoribosylamine--glycine ligase</fullName>
        <ecNumber evidence="4 14">6.3.4.13</ecNumber>
    </recommendedName>
    <alternativeName>
        <fullName evidence="14">GARS</fullName>
    </alternativeName>
    <alternativeName>
        <fullName evidence="12 14">Glycinamide ribonucleotide synthetase</fullName>
    </alternativeName>
    <alternativeName>
        <fullName evidence="13 14">Phosphoribosylglycinamide synthetase</fullName>
    </alternativeName>
</protein>
<evidence type="ECO:0000256" key="10">
    <source>
        <dbReference type="ARBA" id="ARBA00023211"/>
    </source>
</evidence>
<keyword evidence="5 14" id="KW-0436">Ligase</keyword>
<dbReference type="RefSeq" id="WP_009650240.1">
    <property type="nucleotide sequence ID" value="NC_009715.2"/>
</dbReference>
<evidence type="ECO:0000313" key="18">
    <source>
        <dbReference type="Proteomes" id="UP000006380"/>
    </source>
</evidence>
<dbReference type="SMART" id="SM01210">
    <property type="entry name" value="GARS_C"/>
    <property type="match status" value="1"/>
</dbReference>
<comment type="cofactor">
    <cofactor evidence="2">
        <name>Mg(2+)</name>
        <dbReference type="ChEBI" id="CHEBI:18420"/>
    </cofactor>
</comment>
<dbReference type="InterPro" id="IPR037123">
    <property type="entry name" value="PRibGlycinamide_synth_C_sf"/>
</dbReference>
<dbReference type="SMART" id="SM01209">
    <property type="entry name" value="GARS_A"/>
    <property type="match status" value="1"/>
</dbReference>
<proteinExistence type="inferred from homology"/>
<dbReference type="KEGG" id="ccv:CCV52592_0949"/>
<feature type="domain" description="ATP-grasp" evidence="16">
    <location>
        <begin position="105"/>
        <end position="311"/>
    </location>
</feature>
<comment type="catalytic activity">
    <reaction evidence="14">
        <text>5-phospho-beta-D-ribosylamine + glycine + ATP = N(1)-(5-phospho-beta-D-ribosyl)glycinamide + ADP + phosphate + H(+)</text>
        <dbReference type="Rhea" id="RHEA:17453"/>
        <dbReference type="ChEBI" id="CHEBI:15378"/>
        <dbReference type="ChEBI" id="CHEBI:30616"/>
        <dbReference type="ChEBI" id="CHEBI:43474"/>
        <dbReference type="ChEBI" id="CHEBI:57305"/>
        <dbReference type="ChEBI" id="CHEBI:58681"/>
        <dbReference type="ChEBI" id="CHEBI:143788"/>
        <dbReference type="ChEBI" id="CHEBI:456216"/>
        <dbReference type="EC" id="6.3.4.13"/>
    </reaction>
</comment>
<dbReference type="Gene3D" id="3.30.470.20">
    <property type="entry name" value="ATP-grasp fold, B domain"/>
    <property type="match status" value="1"/>
</dbReference>
<dbReference type="InterPro" id="IPR013815">
    <property type="entry name" value="ATP_grasp_subdomain_1"/>
</dbReference>
<dbReference type="InterPro" id="IPR020559">
    <property type="entry name" value="PRibGlycinamide_synth_CS"/>
</dbReference>
<dbReference type="Gene3D" id="3.40.50.20">
    <property type="match status" value="1"/>
</dbReference>
<comment type="cofactor">
    <cofactor evidence="1">
        <name>Mn(2+)</name>
        <dbReference type="ChEBI" id="CHEBI:29035"/>
    </cofactor>
</comment>
<dbReference type="InterPro" id="IPR011054">
    <property type="entry name" value="Rudment_hybrid_motif"/>
</dbReference>
<evidence type="ECO:0000256" key="12">
    <source>
        <dbReference type="ARBA" id="ARBA00042242"/>
    </source>
</evidence>
<dbReference type="SUPFAM" id="SSF52440">
    <property type="entry name" value="PreATP-grasp domain"/>
    <property type="match status" value="1"/>
</dbReference>
<dbReference type="AlphaFoldDB" id="A7GX75"/>
<sequence length="417" mass="45287">MNILIVGNGGREYAIALKLKSEKNPPKLYFAPGNGATSELGENLKIKNHNELADFAKRNDINLTIVGPEAPLSEGIVDVFKAHGLLIFGPSKAAARLEASKAFMKDFLARNGIKTAKYLNTDDKNEAFKFIDFLSVPVVVKADGLCAGKGVIIARTHDEAKTAVSDMLSGDSFGEAGKRVVVEEFLDGFELSFFAICDGENFLSLPVAQDHKRLLDNDEGPNTGGMGAYAPSPLATPHLIKRVENEIVAPTLRGMKAEGNPFCGVLFVGLMIVNDEPVVLEFNVRFGDPECEVLMPLIDANLSEILLNAASGNLDKIDFRLKDEFAVGVVVASKNYPYKSTPKARINIQNIPQNSHVAYAGVSEEAGEIYADGGRVLVCVGCAKSIKQARDKAYELCENVKFDGMQYRKDIAWQVLK</sequence>
<dbReference type="Pfam" id="PF01071">
    <property type="entry name" value="GARS_A"/>
    <property type="match status" value="1"/>
</dbReference>
<evidence type="ECO:0000313" key="17">
    <source>
        <dbReference type="EMBL" id="EAU00028.1"/>
    </source>
</evidence>
<dbReference type="NCBIfam" id="TIGR00877">
    <property type="entry name" value="purD"/>
    <property type="match status" value="1"/>
</dbReference>
<dbReference type="GO" id="GO:0005524">
    <property type="term" value="F:ATP binding"/>
    <property type="evidence" value="ECO:0007669"/>
    <property type="project" value="UniProtKB-UniRule"/>
</dbReference>
<dbReference type="GO" id="GO:0006189">
    <property type="term" value="P:'de novo' IMP biosynthetic process"/>
    <property type="evidence" value="ECO:0007669"/>
    <property type="project" value="UniProtKB-UniRule"/>
</dbReference>
<evidence type="ECO:0000256" key="2">
    <source>
        <dbReference type="ARBA" id="ARBA00001946"/>
    </source>
</evidence>
<dbReference type="HOGENOM" id="CLU_027420_3_1_7"/>
<dbReference type="PROSITE" id="PS50975">
    <property type="entry name" value="ATP_GRASP"/>
    <property type="match status" value="1"/>
</dbReference>
<dbReference type="InterPro" id="IPR011761">
    <property type="entry name" value="ATP-grasp"/>
</dbReference>
<dbReference type="Gene3D" id="3.90.600.10">
    <property type="entry name" value="Phosphoribosylglycinamide synthetase, C-terminal domain"/>
    <property type="match status" value="1"/>
</dbReference>
<organism evidence="17 18">
    <name type="scientific">Campylobacter curvus (strain 525.92)</name>
    <dbReference type="NCBI Taxonomy" id="360105"/>
    <lineage>
        <taxon>Bacteria</taxon>
        <taxon>Pseudomonadati</taxon>
        <taxon>Campylobacterota</taxon>
        <taxon>Epsilonproteobacteria</taxon>
        <taxon>Campylobacterales</taxon>
        <taxon>Campylobacteraceae</taxon>
        <taxon>Campylobacter</taxon>
    </lineage>
</organism>
<comment type="pathway">
    <text evidence="3 14">Purine metabolism; IMP biosynthesis via de novo pathway; N(1)-(5-phospho-D-ribosyl)glycinamide from 5-phospho-alpha-D-ribose 1-diphosphate: step 2/2.</text>
</comment>
<evidence type="ECO:0000256" key="5">
    <source>
        <dbReference type="ARBA" id="ARBA00022598"/>
    </source>
</evidence>
<evidence type="ECO:0000259" key="16">
    <source>
        <dbReference type="PROSITE" id="PS50975"/>
    </source>
</evidence>
<name>A7GX75_CAMC5</name>
<dbReference type="STRING" id="360105.CCV52592_0949"/>
<dbReference type="HAMAP" id="MF_00138">
    <property type="entry name" value="GARS"/>
    <property type="match status" value="1"/>
</dbReference>
<dbReference type="InterPro" id="IPR020560">
    <property type="entry name" value="PRibGlycinamide_synth_C-dom"/>
</dbReference>
<dbReference type="GO" id="GO:0004637">
    <property type="term" value="F:phosphoribosylamine-glycine ligase activity"/>
    <property type="evidence" value="ECO:0007669"/>
    <property type="project" value="UniProtKB-UniRule"/>
</dbReference>
<evidence type="ECO:0000256" key="14">
    <source>
        <dbReference type="HAMAP-Rule" id="MF_00138"/>
    </source>
</evidence>
<dbReference type="EC" id="6.3.4.13" evidence="4 14"/>
<evidence type="ECO:0000256" key="13">
    <source>
        <dbReference type="ARBA" id="ARBA00042864"/>
    </source>
</evidence>
<dbReference type="InterPro" id="IPR020561">
    <property type="entry name" value="PRibGlycinamid_synth_ATP-grasp"/>
</dbReference>
<dbReference type="SUPFAM" id="SSF51246">
    <property type="entry name" value="Rudiment single hybrid motif"/>
    <property type="match status" value="1"/>
</dbReference>
<dbReference type="EMBL" id="CP000767">
    <property type="protein sequence ID" value="EAU00028.1"/>
    <property type="molecule type" value="Genomic_DNA"/>
</dbReference>
<keyword evidence="10" id="KW-0464">Manganese</keyword>
<dbReference type="Pfam" id="PF02843">
    <property type="entry name" value="GARS_C"/>
    <property type="match status" value="1"/>
</dbReference>
<dbReference type="FunFam" id="3.30.470.20:FF:000018">
    <property type="entry name" value="Trifunctional purine biosynthetic protein adenosine-3"/>
    <property type="match status" value="1"/>
</dbReference>
<dbReference type="PANTHER" id="PTHR43472">
    <property type="entry name" value="PHOSPHORIBOSYLAMINE--GLYCINE LIGASE"/>
    <property type="match status" value="1"/>
</dbReference>
<gene>
    <name evidence="14 17" type="primary">purD</name>
    <name evidence="17" type="ORF">CCV52592_0949</name>
</gene>
<dbReference type="PROSITE" id="PS00184">
    <property type="entry name" value="GARS"/>
    <property type="match status" value="1"/>
</dbReference>
<evidence type="ECO:0000256" key="8">
    <source>
        <dbReference type="ARBA" id="ARBA00022755"/>
    </source>
</evidence>
<dbReference type="GO" id="GO:0046872">
    <property type="term" value="F:metal ion binding"/>
    <property type="evidence" value="ECO:0007669"/>
    <property type="project" value="UniProtKB-KW"/>
</dbReference>
<evidence type="ECO:0000256" key="4">
    <source>
        <dbReference type="ARBA" id="ARBA00013255"/>
    </source>
</evidence>
<evidence type="ECO:0000256" key="3">
    <source>
        <dbReference type="ARBA" id="ARBA00005174"/>
    </source>
</evidence>
<evidence type="ECO:0000256" key="1">
    <source>
        <dbReference type="ARBA" id="ARBA00001936"/>
    </source>
</evidence>
<evidence type="ECO:0000256" key="11">
    <source>
        <dbReference type="ARBA" id="ARBA00038345"/>
    </source>
</evidence>
<keyword evidence="18" id="KW-1185">Reference proteome</keyword>
<keyword evidence="7 15" id="KW-0547">Nucleotide-binding</keyword>
<dbReference type="GO" id="GO:0009113">
    <property type="term" value="P:purine nucleobase biosynthetic process"/>
    <property type="evidence" value="ECO:0007669"/>
    <property type="project" value="InterPro"/>
</dbReference>
<keyword evidence="6" id="KW-0479">Metal-binding</keyword>
<evidence type="ECO:0000256" key="9">
    <source>
        <dbReference type="ARBA" id="ARBA00022840"/>
    </source>
</evidence>
<accession>A7GX75</accession>
<dbReference type="Pfam" id="PF02844">
    <property type="entry name" value="GARS_N"/>
    <property type="match status" value="1"/>
</dbReference>
<dbReference type="Proteomes" id="UP000006380">
    <property type="component" value="Chromosome"/>
</dbReference>
<evidence type="ECO:0000256" key="15">
    <source>
        <dbReference type="PROSITE-ProRule" id="PRU00409"/>
    </source>
</evidence>
<dbReference type="InterPro" id="IPR016185">
    <property type="entry name" value="PreATP-grasp_dom_sf"/>
</dbReference>
<dbReference type="InterPro" id="IPR000115">
    <property type="entry name" value="PRibGlycinamide_synth"/>
</dbReference>
<dbReference type="UniPathway" id="UPA00074">
    <property type="reaction ID" value="UER00125"/>
</dbReference>
<dbReference type="InterPro" id="IPR020562">
    <property type="entry name" value="PRibGlycinamide_synth_N"/>
</dbReference>
<reference evidence="17" key="1">
    <citation type="submission" date="2016-07" db="EMBL/GenBank/DDBJ databases">
        <title>Comparative genomics of the Campylobacter concisus group.</title>
        <authorList>
            <person name="Miller W.G."/>
            <person name="Yee E."/>
            <person name="Chapman M.H."/>
            <person name="Huynh S."/>
            <person name="Bono J.L."/>
            <person name="On S.L.W."/>
            <person name="StLeger J."/>
            <person name="Foster G."/>
            <person name="Parker C.T."/>
        </authorList>
    </citation>
    <scope>NUCLEOTIDE SEQUENCE</scope>
    <source>
        <strain evidence="17">525.92</strain>
    </source>
</reference>
<dbReference type="Gene3D" id="3.30.1490.20">
    <property type="entry name" value="ATP-grasp fold, A domain"/>
    <property type="match status" value="1"/>
</dbReference>
<keyword evidence="9 15" id="KW-0067">ATP-binding</keyword>
<keyword evidence="8 14" id="KW-0658">Purine biosynthesis</keyword>
<dbReference type="SUPFAM" id="SSF56059">
    <property type="entry name" value="Glutathione synthetase ATP-binding domain-like"/>
    <property type="match status" value="1"/>
</dbReference>
<evidence type="ECO:0000256" key="7">
    <source>
        <dbReference type="ARBA" id="ARBA00022741"/>
    </source>
</evidence>
<comment type="similarity">
    <text evidence="11 14">Belongs to the GARS family.</text>
</comment>
<dbReference type="PANTHER" id="PTHR43472:SF1">
    <property type="entry name" value="PHOSPHORIBOSYLAMINE--GLYCINE LIGASE, CHLOROPLASTIC"/>
    <property type="match status" value="1"/>
</dbReference>
<dbReference type="OrthoDB" id="9807240at2"/>